<sequence length="95" mass="10871">MTPANADCHCLTTRAHIRDALGPRAINGALLITSRPQSKQRHPLNIERQQDRYELFMRAGRAYRFSEAKRFADTMPKSRVNSLLFMGNPNTNKTQ</sequence>
<accession>A0ABR3M0G7</accession>
<evidence type="ECO:0000313" key="1">
    <source>
        <dbReference type="EMBL" id="KAL1258613.1"/>
    </source>
</evidence>
<comment type="caution">
    <text evidence="1">The sequence shown here is derived from an EMBL/GenBank/DDBJ whole genome shotgun (WGS) entry which is preliminary data.</text>
</comment>
<keyword evidence="2" id="KW-1185">Reference proteome</keyword>
<reference evidence="1 2" key="1">
    <citation type="submission" date="2023-09" db="EMBL/GenBank/DDBJ databases">
        <authorList>
            <person name="Wang M."/>
        </authorList>
    </citation>
    <scope>NUCLEOTIDE SEQUENCE [LARGE SCALE GENOMIC DNA]</scope>
    <source>
        <strain evidence="1">GT-2023</strain>
        <tissue evidence="1">Liver</tissue>
    </source>
</reference>
<name>A0ABR3M0G7_9TELE</name>
<dbReference type="Proteomes" id="UP001558613">
    <property type="component" value="Unassembled WGS sequence"/>
</dbReference>
<organism evidence="1 2">
    <name type="scientific">Cirrhinus molitorella</name>
    <name type="common">mud carp</name>
    <dbReference type="NCBI Taxonomy" id="172907"/>
    <lineage>
        <taxon>Eukaryota</taxon>
        <taxon>Metazoa</taxon>
        <taxon>Chordata</taxon>
        <taxon>Craniata</taxon>
        <taxon>Vertebrata</taxon>
        <taxon>Euteleostomi</taxon>
        <taxon>Actinopterygii</taxon>
        <taxon>Neopterygii</taxon>
        <taxon>Teleostei</taxon>
        <taxon>Ostariophysi</taxon>
        <taxon>Cypriniformes</taxon>
        <taxon>Cyprinidae</taxon>
        <taxon>Labeoninae</taxon>
        <taxon>Labeonini</taxon>
        <taxon>Cirrhinus</taxon>
    </lineage>
</organism>
<protein>
    <submittedName>
        <fullName evidence="1">Uncharacterized protein</fullName>
    </submittedName>
</protein>
<dbReference type="EMBL" id="JAYMGO010000016">
    <property type="protein sequence ID" value="KAL1258613.1"/>
    <property type="molecule type" value="Genomic_DNA"/>
</dbReference>
<proteinExistence type="predicted"/>
<gene>
    <name evidence="1" type="ORF">QQF64_009190</name>
</gene>
<evidence type="ECO:0000313" key="2">
    <source>
        <dbReference type="Proteomes" id="UP001558613"/>
    </source>
</evidence>